<accession>A0A248JX39</accession>
<name>A0A248JX39_9PROT</name>
<proteinExistence type="predicted"/>
<dbReference type="EMBL" id="CP022111">
    <property type="protein sequence ID" value="ASG23292.1"/>
    <property type="molecule type" value="Genomic_DNA"/>
</dbReference>
<sequence length="175" mass="19258">MSKWVKGALGLAIVAIVVAGWNLVSVTLPVARALDQDSRNTAVHVVAYHRALLLPGTLVVDVWGAAPTATPLDVLRVLLQAAATLDERSYDTVVLAYRGRPRFTLPGFYFQQLGHDYGQGENATALIRTLPQNVRTLDGNAAFETWTGGMLGVLDRQMDDVLTFSRRWWMEPHTS</sequence>
<dbReference type="Proteomes" id="UP000197153">
    <property type="component" value="Chromosome 2"/>
</dbReference>
<dbReference type="AlphaFoldDB" id="A0A248JX39"/>
<protein>
    <submittedName>
        <fullName evidence="1">Uncharacterized protein</fullName>
    </submittedName>
</protein>
<evidence type="ECO:0000313" key="2">
    <source>
        <dbReference type="Proteomes" id="UP000197153"/>
    </source>
</evidence>
<dbReference type="RefSeq" id="WP_088873801.1">
    <property type="nucleotide sequence ID" value="NZ_CP022111.1"/>
</dbReference>
<gene>
    <name evidence="1" type="ORF">Y958_20935</name>
</gene>
<organism evidence="1 2">
    <name type="scientific">Nitrospirillum viridazoti CBAmc</name>
    <dbReference type="NCBI Taxonomy" id="1441467"/>
    <lineage>
        <taxon>Bacteria</taxon>
        <taxon>Pseudomonadati</taxon>
        <taxon>Pseudomonadota</taxon>
        <taxon>Alphaproteobacteria</taxon>
        <taxon>Rhodospirillales</taxon>
        <taxon>Azospirillaceae</taxon>
        <taxon>Nitrospirillum</taxon>
        <taxon>Nitrospirillum viridazoti</taxon>
    </lineage>
</organism>
<evidence type="ECO:0000313" key="1">
    <source>
        <dbReference type="EMBL" id="ASG23292.1"/>
    </source>
</evidence>
<reference evidence="1 2" key="1">
    <citation type="submission" date="2017-06" db="EMBL/GenBank/DDBJ databases">
        <title>Complete genome sequence of Nitrospirillum amazonense strain CBAmC, an endophytic nitrogen-fixing and plant growth-promoting bacterium, isolated from sugarcane.</title>
        <authorList>
            <person name="Schwab S."/>
            <person name="dos Santos Teixeira K.R."/>
            <person name="Simoes Araujo J.L."/>
            <person name="Soares Vidal M."/>
            <person name="Borges de Freitas H.R."/>
            <person name="Rivello Crivelaro A.L."/>
            <person name="Bueno de Camargo Nunes A."/>
            <person name="dos Santos C.M."/>
            <person name="Palmeira da Silva Rosa D."/>
            <person name="da Silva Padilha D."/>
            <person name="da Silva E."/>
            <person name="Araujo Terra L."/>
            <person name="Soares Mendes V."/>
            <person name="Farinelli L."/>
            <person name="Magalhaes Cruz L."/>
            <person name="Baldani J.I."/>
        </authorList>
    </citation>
    <scope>NUCLEOTIDE SEQUENCE [LARGE SCALE GENOMIC DNA]</scope>
    <source>
        <strain evidence="1 2">CBAmC</strain>
    </source>
</reference>
<keyword evidence="2" id="KW-1185">Reference proteome</keyword>
<dbReference type="KEGG" id="nao:Y958_20935"/>